<reference evidence="1" key="1">
    <citation type="submission" date="2020-07" db="EMBL/GenBank/DDBJ databases">
        <title>Multicomponent nature underlies the extraordinary mechanical properties of spider dragline silk.</title>
        <authorList>
            <person name="Kono N."/>
            <person name="Nakamura H."/>
            <person name="Mori M."/>
            <person name="Yoshida Y."/>
            <person name="Ohtoshi R."/>
            <person name="Malay A.D."/>
            <person name="Moran D.A.P."/>
            <person name="Tomita M."/>
            <person name="Numata K."/>
            <person name="Arakawa K."/>
        </authorList>
    </citation>
    <scope>NUCLEOTIDE SEQUENCE</scope>
</reference>
<proteinExistence type="predicted"/>
<sequence>MSVQRFLKLEEALESLNSLDSDESEVDIAVLPLDTSEPNVKDKGDDKLVNTFKITVSHVPESLELKA</sequence>
<protein>
    <submittedName>
        <fullName evidence="1">Uncharacterized protein</fullName>
    </submittedName>
</protein>
<dbReference type="Proteomes" id="UP000887116">
    <property type="component" value="Unassembled WGS sequence"/>
</dbReference>
<gene>
    <name evidence="1" type="ORF">TNCT_589091</name>
</gene>
<organism evidence="1 2">
    <name type="scientific">Trichonephila clavata</name>
    <name type="common">Joro spider</name>
    <name type="synonym">Nephila clavata</name>
    <dbReference type="NCBI Taxonomy" id="2740835"/>
    <lineage>
        <taxon>Eukaryota</taxon>
        <taxon>Metazoa</taxon>
        <taxon>Ecdysozoa</taxon>
        <taxon>Arthropoda</taxon>
        <taxon>Chelicerata</taxon>
        <taxon>Arachnida</taxon>
        <taxon>Araneae</taxon>
        <taxon>Araneomorphae</taxon>
        <taxon>Entelegynae</taxon>
        <taxon>Araneoidea</taxon>
        <taxon>Nephilidae</taxon>
        <taxon>Trichonephila</taxon>
    </lineage>
</organism>
<dbReference type="EMBL" id="BMAO01006329">
    <property type="protein sequence ID" value="GFR07751.1"/>
    <property type="molecule type" value="Genomic_DNA"/>
</dbReference>
<accession>A0A8X6LED4</accession>
<evidence type="ECO:0000313" key="2">
    <source>
        <dbReference type="Proteomes" id="UP000887116"/>
    </source>
</evidence>
<keyword evidence="2" id="KW-1185">Reference proteome</keyword>
<name>A0A8X6LED4_TRICU</name>
<dbReference type="AlphaFoldDB" id="A0A8X6LED4"/>
<comment type="caution">
    <text evidence="1">The sequence shown here is derived from an EMBL/GenBank/DDBJ whole genome shotgun (WGS) entry which is preliminary data.</text>
</comment>
<evidence type="ECO:0000313" key="1">
    <source>
        <dbReference type="EMBL" id="GFR07751.1"/>
    </source>
</evidence>